<comment type="similarity">
    <text evidence="1 3">Belongs to the enoyl-CoA hydratase/isomerase family.</text>
</comment>
<dbReference type="Gene3D" id="3.90.226.10">
    <property type="entry name" value="2-enoyl-CoA Hydratase, Chain A, domain 1"/>
    <property type="match status" value="1"/>
</dbReference>
<dbReference type="Pfam" id="PF00378">
    <property type="entry name" value="ECH_1"/>
    <property type="match status" value="1"/>
</dbReference>
<dbReference type="CDD" id="cd06558">
    <property type="entry name" value="crotonase-like"/>
    <property type="match status" value="1"/>
</dbReference>
<protein>
    <submittedName>
        <fullName evidence="4">Enoyl-CoA hydratase-related protein</fullName>
    </submittedName>
</protein>
<keyword evidence="5" id="KW-1185">Reference proteome</keyword>
<dbReference type="InterPro" id="IPR014748">
    <property type="entry name" value="Enoyl-CoA_hydra_C"/>
</dbReference>
<reference evidence="4 5" key="1">
    <citation type="journal article" date="2016" name="Antonie Van Leeuwenhoek">
        <title>Dongia soli sp. nov., isolated from soil from Dokdo, Korea.</title>
        <authorList>
            <person name="Kim D.U."/>
            <person name="Lee H."/>
            <person name="Kim H."/>
            <person name="Kim S.G."/>
            <person name="Ka J.O."/>
        </authorList>
    </citation>
    <scope>NUCLEOTIDE SEQUENCE [LARGE SCALE GENOMIC DNA]</scope>
    <source>
        <strain evidence="4 5">D78</strain>
    </source>
</reference>
<dbReference type="EMBL" id="JAXCLW010000003">
    <property type="protein sequence ID" value="MDY0883764.1"/>
    <property type="molecule type" value="Genomic_DNA"/>
</dbReference>
<evidence type="ECO:0000256" key="2">
    <source>
        <dbReference type="ARBA" id="ARBA00023239"/>
    </source>
</evidence>
<dbReference type="PROSITE" id="PS00166">
    <property type="entry name" value="ENOYL_COA_HYDRATASE"/>
    <property type="match status" value="1"/>
</dbReference>
<dbReference type="SUPFAM" id="SSF52096">
    <property type="entry name" value="ClpP/crotonase"/>
    <property type="match status" value="1"/>
</dbReference>
<evidence type="ECO:0000256" key="3">
    <source>
        <dbReference type="RuleBase" id="RU003707"/>
    </source>
</evidence>
<gene>
    <name evidence="4" type="ORF">SMD27_13000</name>
</gene>
<evidence type="ECO:0000256" key="1">
    <source>
        <dbReference type="ARBA" id="ARBA00005254"/>
    </source>
</evidence>
<dbReference type="Proteomes" id="UP001279642">
    <property type="component" value="Unassembled WGS sequence"/>
</dbReference>
<organism evidence="4 5">
    <name type="scientific">Dongia soli</name>
    <dbReference type="NCBI Taxonomy" id="600628"/>
    <lineage>
        <taxon>Bacteria</taxon>
        <taxon>Pseudomonadati</taxon>
        <taxon>Pseudomonadota</taxon>
        <taxon>Alphaproteobacteria</taxon>
        <taxon>Rhodospirillales</taxon>
        <taxon>Dongiaceae</taxon>
        <taxon>Dongia</taxon>
    </lineage>
</organism>
<evidence type="ECO:0000313" key="4">
    <source>
        <dbReference type="EMBL" id="MDY0883764.1"/>
    </source>
</evidence>
<comment type="caution">
    <text evidence="4">The sequence shown here is derived from an EMBL/GenBank/DDBJ whole genome shotgun (WGS) entry which is preliminary data.</text>
</comment>
<name>A0ABU5ED67_9PROT</name>
<proteinExistence type="inferred from homology"/>
<dbReference type="RefSeq" id="WP_320508831.1">
    <property type="nucleotide sequence ID" value="NZ_JAXCLW010000003.1"/>
</dbReference>
<dbReference type="InterPro" id="IPR018376">
    <property type="entry name" value="Enoyl-CoA_hyd/isom_CS"/>
</dbReference>
<dbReference type="InterPro" id="IPR001753">
    <property type="entry name" value="Enoyl-CoA_hydra/iso"/>
</dbReference>
<evidence type="ECO:0000313" key="5">
    <source>
        <dbReference type="Proteomes" id="UP001279642"/>
    </source>
</evidence>
<dbReference type="PANTHER" id="PTHR11941:SF54">
    <property type="entry name" value="ENOYL-COA HYDRATASE, MITOCHONDRIAL"/>
    <property type="match status" value="1"/>
</dbReference>
<dbReference type="PANTHER" id="PTHR11941">
    <property type="entry name" value="ENOYL-COA HYDRATASE-RELATED"/>
    <property type="match status" value="1"/>
</dbReference>
<dbReference type="InterPro" id="IPR029045">
    <property type="entry name" value="ClpP/crotonase-like_dom_sf"/>
</dbReference>
<accession>A0ABU5ED67</accession>
<dbReference type="Gene3D" id="1.10.12.10">
    <property type="entry name" value="Lyase 2-enoyl-coa Hydratase, Chain A, domain 2"/>
    <property type="match status" value="1"/>
</dbReference>
<sequence length="270" mass="29651">MKEQFVETEQIGHVLVITLNRPKVNAISRALSRAIHAAAEHLQTDPNLRVGVITAKGDRVFSAGWDFRDSVQQDAETGDRDFDMTHGPGGFAGITRYWDLKKPLIAAVNGAAIGGGFEIALAADVIIAAENAYFELPEMQRGFLPDAGGVQRLPRRIPYNVAMEMILSGRRMSAAEAKGWGLVHDVVPQAKLGETAVTLATQIAKGAPLALQALKEVMQVIDHLPVQEAIQVTRAPDARMPIFQRMWTSEDAKEGPRAFLERREPVWRGR</sequence>
<keyword evidence="2" id="KW-0456">Lyase</keyword>